<feature type="transmembrane region" description="Helical" evidence="1">
    <location>
        <begin position="44"/>
        <end position="62"/>
    </location>
</feature>
<proteinExistence type="predicted"/>
<gene>
    <name evidence="2" type="ORF">K1X15_00480</name>
</gene>
<accession>A0ABX8WJ42</accession>
<feature type="transmembrane region" description="Helical" evidence="1">
    <location>
        <begin position="12"/>
        <end position="32"/>
    </location>
</feature>
<dbReference type="Pfam" id="PF10067">
    <property type="entry name" value="DUF2306"/>
    <property type="match status" value="1"/>
</dbReference>
<protein>
    <submittedName>
        <fullName evidence="2">DUF2306 domain-containing protein</fullName>
    </submittedName>
</protein>
<evidence type="ECO:0000256" key="1">
    <source>
        <dbReference type="SAM" id="Phobius"/>
    </source>
</evidence>
<keyword evidence="1" id="KW-1133">Transmembrane helix</keyword>
<keyword evidence="3" id="KW-1185">Reference proteome</keyword>
<feature type="transmembrane region" description="Helical" evidence="1">
    <location>
        <begin position="68"/>
        <end position="90"/>
    </location>
</feature>
<name>A0ABX8WJ42_9HYPH</name>
<feature type="transmembrane region" description="Helical" evidence="1">
    <location>
        <begin position="140"/>
        <end position="158"/>
    </location>
</feature>
<evidence type="ECO:0000313" key="2">
    <source>
        <dbReference type="EMBL" id="QYO78910.1"/>
    </source>
</evidence>
<keyword evidence="1" id="KW-0812">Transmembrane</keyword>
<sequence length="171" mass="19034">MDLQPLLSASPVIQLHAFAAMAAFALGGWVLFRRKGDAPHKRLGRVWVGLMTIVALSSFFIWEIRMLGLFSPIHLLSVATLWSLFQAVRFARRRNIKAHMRAMQALYLMALVLTGWFTFMPGRIMNRVVFGPDGAGPFESAVFLAVSLIVGALSLWLVRRAGGTRRRPLAA</sequence>
<feature type="transmembrane region" description="Helical" evidence="1">
    <location>
        <begin position="102"/>
        <end position="120"/>
    </location>
</feature>
<dbReference type="EMBL" id="CP080590">
    <property type="protein sequence ID" value="QYO78910.1"/>
    <property type="molecule type" value="Genomic_DNA"/>
</dbReference>
<evidence type="ECO:0000313" key="3">
    <source>
        <dbReference type="Proteomes" id="UP000825799"/>
    </source>
</evidence>
<keyword evidence="1" id="KW-0472">Membrane</keyword>
<dbReference type="InterPro" id="IPR018750">
    <property type="entry name" value="DUF2306_membrane"/>
</dbReference>
<dbReference type="Proteomes" id="UP000825799">
    <property type="component" value="Chromosome"/>
</dbReference>
<organism evidence="2 3">
    <name type="scientific">Devosia salina</name>
    <dbReference type="NCBI Taxonomy" id="2860336"/>
    <lineage>
        <taxon>Bacteria</taxon>
        <taxon>Pseudomonadati</taxon>
        <taxon>Pseudomonadota</taxon>
        <taxon>Alphaproteobacteria</taxon>
        <taxon>Hyphomicrobiales</taxon>
        <taxon>Devosiaceae</taxon>
        <taxon>Devosia</taxon>
    </lineage>
</organism>
<reference evidence="2 3" key="1">
    <citation type="submission" date="2021-08" db="EMBL/GenBank/DDBJ databases">
        <title>Devosia salina sp. nov., isolated from the South China Sea sediment.</title>
        <authorList>
            <person name="Zhou Z."/>
        </authorList>
    </citation>
    <scope>NUCLEOTIDE SEQUENCE [LARGE SCALE GENOMIC DNA]</scope>
    <source>
        <strain evidence="2 3">SCS-3</strain>
    </source>
</reference>